<feature type="domain" description="PNPLA" evidence="2">
    <location>
        <begin position="25"/>
        <end position="180"/>
    </location>
</feature>
<dbReference type="GO" id="GO:0055088">
    <property type="term" value="P:lipid homeostasis"/>
    <property type="evidence" value="ECO:0007669"/>
    <property type="project" value="TreeGrafter"/>
</dbReference>
<proteinExistence type="predicted"/>
<evidence type="ECO:0000259" key="2">
    <source>
        <dbReference type="PROSITE" id="PS51635"/>
    </source>
</evidence>
<dbReference type="Gene3D" id="3.40.1090.10">
    <property type="entry name" value="Cytosolic phospholipase A2 catalytic domain"/>
    <property type="match status" value="1"/>
</dbReference>
<evidence type="ECO:0000256" key="1">
    <source>
        <dbReference type="ARBA" id="ARBA00023098"/>
    </source>
</evidence>
<dbReference type="SUPFAM" id="SSF52151">
    <property type="entry name" value="FabD/lysophospholipase-like"/>
    <property type="match status" value="1"/>
</dbReference>
<organism evidence="3">
    <name type="scientific">viral metagenome</name>
    <dbReference type="NCBI Taxonomy" id="1070528"/>
    <lineage>
        <taxon>unclassified sequences</taxon>
        <taxon>metagenomes</taxon>
        <taxon>organismal metagenomes</taxon>
    </lineage>
</organism>
<dbReference type="GO" id="GO:0005737">
    <property type="term" value="C:cytoplasm"/>
    <property type="evidence" value="ECO:0007669"/>
    <property type="project" value="TreeGrafter"/>
</dbReference>
<evidence type="ECO:0000313" key="3">
    <source>
        <dbReference type="EMBL" id="QHT29203.1"/>
    </source>
</evidence>
<dbReference type="PANTHER" id="PTHR12406:SF41">
    <property type="entry name" value="BRUMMER, ISOFORM B-RELATED"/>
    <property type="match status" value="1"/>
</dbReference>
<dbReference type="PROSITE" id="PS51635">
    <property type="entry name" value="PNPLA"/>
    <property type="match status" value="1"/>
</dbReference>
<name>A0A6C0EL87_9ZZZZ</name>
<dbReference type="InterPro" id="IPR002641">
    <property type="entry name" value="PNPLA_dom"/>
</dbReference>
<reference evidence="3" key="1">
    <citation type="journal article" date="2020" name="Nature">
        <title>Giant virus diversity and host interactions through global metagenomics.</title>
        <authorList>
            <person name="Schulz F."/>
            <person name="Roux S."/>
            <person name="Paez-Espino D."/>
            <person name="Jungbluth S."/>
            <person name="Walsh D.A."/>
            <person name="Denef V.J."/>
            <person name="McMahon K.D."/>
            <person name="Konstantinidis K.T."/>
            <person name="Eloe-Fadrosh E.A."/>
            <person name="Kyrpides N.C."/>
            <person name="Woyke T."/>
        </authorList>
    </citation>
    <scope>NUCLEOTIDE SEQUENCE</scope>
    <source>
        <strain evidence="3">GVMAG-M-3300001351-8</strain>
    </source>
</reference>
<keyword evidence="1" id="KW-0443">Lipid metabolism</keyword>
<dbReference type="Pfam" id="PF01734">
    <property type="entry name" value="Patatin"/>
    <property type="match status" value="1"/>
</dbReference>
<accession>A0A6C0EL87</accession>
<dbReference type="PANTHER" id="PTHR12406">
    <property type="entry name" value="CALCIUM-INDEPENDENT PHOSPHOLIPASE A2 IPLA2 -RELATED"/>
    <property type="match status" value="1"/>
</dbReference>
<dbReference type="AlphaFoldDB" id="A0A6C0EL87"/>
<dbReference type="GO" id="GO:0005811">
    <property type="term" value="C:lipid droplet"/>
    <property type="evidence" value="ECO:0007669"/>
    <property type="project" value="TreeGrafter"/>
</dbReference>
<dbReference type="GO" id="GO:0004806">
    <property type="term" value="F:triacylglycerol lipase activity"/>
    <property type="evidence" value="ECO:0007669"/>
    <property type="project" value="TreeGrafter"/>
</dbReference>
<dbReference type="InterPro" id="IPR033562">
    <property type="entry name" value="PLPL"/>
</dbReference>
<dbReference type="GO" id="GO:0019433">
    <property type="term" value="P:triglyceride catabolic process"/>
    <property type="evidence" value="ECO:0007669"/>
    <property type="project" value="TreeGrafter"/>
</dbReference>
<dbReference type="InterPro" id="IPR016035">
    <property type="entry name" value="Acyl_Trfase/lysoPLipase"/>
</dbReference>
<protein>
    <recommendedName>
        <fullName evidence="2">PNPLA domain-containing protein</fullName>
    </recommendedName>
</protein>
<dbReference type="GO" id="GO:0016020">
    <property type="term" value="C:membrane"/>
    <property type="evidence" value="ECO:0007669"/>
    <property type="project" value="TreeGrafter"/>
</dbReference>
<dbReference type="EMBL" id="MN738871">
    <property type="protein sequence ID" value="QHT29203.1"/>
    <property type="molecule type" value="Genomic_DNA"/>
</dbReference>
<sequence>MELYNDCVNNLLENLDKSDEITIDLVLDSGGFKGIYLYGALIYLKQLEENGYIKIDKISGSSIGAILGAFYILDKLDSFYDYYISIREHFRNDLNLSYIPILLTTIIKTCNKDDYKLLNNKLFINYYNITSKEEYIISTYNSNEEIIEYLKCTSYLPIITDGNLCYNSMVDGNKPYLFNNGHSNENSILYISLNSIGKITDYFNIIRDKNPSKRIIKAILDIHDFFLFKTPTKMCSFINKWSYRDFTIYRVKEFIWIYFLYSITIIDFLYKQMPISIKNSLIFNQVNNITVKFLRDMYIKTIFT</sequence>